<dbReference type="SUPFAM" id="SSF53448">
    <property type="entry name" value="Nucleotide-diphospho-sugar transferases"/>
    <property type="match status" value="1"/>
</dbReference>
<dbReference type="Proteomes" id="UP000265643">
    <property type="component" value="Unassembled WGS sequence"/>
</dbReference>
<dbReference type="RefSeq" id="WP_119297462.1">
    <property type="nucleotide sequence ID" value="NZ_BHGK01000001.1"/>
</dbReference>
<evidence type="ECO:0000259" key="1">
    <source>
        <dbReference type="Pfam" id="PF00535"/>
    </source>
</evidence>
<accession>A0A391NZ23</accession>
<dbReference type="PANTHER" id="PTHR43685:SF13">
    <property type="entry name" value="O ANTIGEN BIOSYNTHESIS RHAMNOSYLTRANSFERASE RFBN"/>
    <property type="match status" value="1"/>
</dbReference>
<dbReference type="GO" id="GO:0044010">
    <property type="term" value="P:single-species biofilm formation"/>
    <property type="evidence" value="ECO:0007669"/>
    <property type="project" value="TreeGrafter"/>
</dbReference>
<organism evidence="2 3">
    <name type="scientific">Mediterraneibacter butyricigenes</name>
    <dbReference type="NCBI Taxonomy" id="2316025"/>
    <lineage>
        <taxon>Bacteria</taxon>
        <taxon>Bacillati</taxon>
        <taxon>Bacillota</taxon>
        <taxon>Clostridia</taxon>
        <taxon>Lachnospirales</taxon>
        <taxon>Lachnospiraceae</taxon>
        <taxon>Mediterraneibacter</taxon>
    </lineage>
</organism>
<feature type="domain" description="Glycosyltransferase 2-like" evidence="1">
    <location>
        <begin position="8"/>
        <end position="173"/>
    </location>
</feature>
<dbReference type="GO" id="GO:0016740">
    <property type="term" value="F:transferase activity"/>
    <property type="evidence" value="ECO:0007669"/>
    <property type="project" value="UniProtKB-KW"/>
</dbReference>
<evidence type="ECO:0000313" key="2">
    <source>
        <dbReference type="EMBL" id="GCA66067.1"/>
    </source>
</evidence>
<proteinExistence type="predicted"/>
<keyword evidence="2" id="KW-0808">Transferase</keyword>
<dbReference type="InterPro" id="IPR050834">
    <property type="entry name" value="Glycosyltransf_2"/>
</dbReference>
<dbReference type="PANTHER" id="PTHR43685">
    <property type="entry name" value="GLYCOSYLTRANSFERASE"/>
    <property type="match status" value="1"/>
</dbReference>
<dbReference type="Gene3D" id="3.90.550.10">
    <property type="entry name" value="Spore Coat Polysaccharide Biosynthesis Protein SpsA, Chain A"/>
    <property type="match status" value="1"/>
</dbReference>
<evidence type="ECO:0000313" key="3">
    <source>
        <dbReference type="Proteomes" id="UP000265643"/>
    </source>
</evidence>
<gene>
    <name evidence="2" type="primary">rfbN_1</name>
    <name evidence="2" type="ORF">KGMB01110_05030</name>
</gene>
<sequence length="306" mass="35265">MEKPVIEVIIPTYRPDSQVVELVRRLKKQTVPPDRIHMIDTRSGSFPEELEEDPGIKLTRIEPERFDHGGTRAMGADASSAEILIFMTQDAMPANPNLIENLVKALRQEKVGAAYARQLPAKDCRVIERYTRSFNYPKESFVKSWDDLPKMGIKTYFCSNVCAAYRKDIYDSLGGFEERTIFNEDMILAAKIIQSGYRVAYAADAEVIHSHNYSVRQQFHRNFDLAVSQAEHPEIFEEIRSEDEGIKLVKKTAKHLLDIRKPWLIVTLVMQSAGKYLGYRLGKRYQKLPGWVIRKCTMSPLYWESD</sequence>
<dbReference type="EMBL" id="BHGK01000001">
    <property type="protein sequence ID" value="GCA66067.1"/>
    <property type="molecule type" value="Genomic_DNA"/>
</dbReference>
<keyword evidence="3" id="KW-1185">Reference proteome</keyword>
<dbReference type="AlphaFoldDB" id="A0A391NZ23"/>
<dbReference type="Pfam" id="PF00535">
    <property type="entry name" value="Glycos_transf_2"/>
    <property type="match status" value="1"/>
</dbReference>
<protein>
    <submittedName>
        <fullName evidence="2">Rhamnosyltransferase</fullName>
    </submittedName>
</protein>
<reference evidence="3" key="1">
    <citation type="submission" date="2018-09" db="EMBL/GenBank/DDBJ databases">
        <title>Draft Genome Sequence of Mediterraneibacter sp. KCTC 15684.</title>
        <authorList>
            <person name="Kim J.S."/>
            <person name="Han K.I."/>
            <person name="Suh M.K."/>
            <person name="Lee K.C."/>
            <person name="Eom M.K."/>
            <person name="Lee J.H."/>
            <person name="Park S.H."/>
            <person name="Kang S.W."/>
            <person name="Park J.E."/>
            <person name="Oh B.S."/>
            <person name="Yu S.Y."/>
            <person name="Choi S.H."/>
            <person name="Lee D.H."/>
            <person name="Yoon H."/>
            <person name="Kim B."/>
            <person name="Yang S.J."/>
            <person name="Lee J.S."/>
        </authorList>
    </citation>
    <scope>NUCLEOTIDE SEQUENCE [LARGE SCALE GENOMIC DNA]</scope>
    <source>
        <strain evidence="3">KCTC 15684</strain>
    </source>
</reference>
<dbReference type="InterPro" id="IPR029044">
    <property type="entry name" value="Nucleotide-diphossugar_trans"/>
</dbReference>
<name>A0A391NZ23_9FIRM</name>
<comment type="caution">
    <text evidence="2">The sequence shown here is derived from an EMBL/GenBank/DDBJ whole genome shotgun (WGS) entry which is preliminary data.</text>
</comment>
<dbReference type="InterPro" id="IPR001173">
    <property type="entry name" value="Glyco_trans_2-like"/>
</dbReference>